<keyword evidence="3" id="KW-1185">Reference proteome</keyword>
<sequence length="117" mass="13179">MKKSLRQNHIFDTLRNRGSAFCLLLFFLVAASGSLRAQEVSASVDTTKIRIGEQITYRLSVESNGNSPVVFPEGQTFSPLEMIEAYAIDTSKIGDRQRLIREYALTQFDSGRYTIPQ</sequence>
<dbReference type="Proteomes" id="UP000703674">
    <property type="component" value="Unassembled WGS sequence"/>
</dbReference>
<accession>A0ABX1D6K1</accession>
<proteinExistence type="predicted"/>
<feature type="non-terminal residue" evidence="2">
    <location>
        <position position="117"/>
    </location>
</feature>
<reference evidence="2 3" key="1">
    <citation type="submission" date="2020-03" db="EMBL/GenBank/DDBJ databases">
        <title>Salinimicrobium sp. nov, isolated from SCS.</title>
        <authorList>
            <person name="Cao W.R."/>
        </authorList>
    </citation>
    <scope>NUCLEOTIDE SEQUENCE [LARGE SCALE GENOMIC DNA]</scope>
    <source>
        <strain evidence="3">J15B91</strain>
    </source>
</reference>
<feature type="signal peptide" evidence="1">
    <location>
        <begin position="1"/>
        <end position="37"/>
    </location>
</feature>
<organism evidence="2 3">
    <name type="scientific">Salinimicrobium oceani</name>
    <dbReference type="NCBI Taxonomy" id="2722702"/>
    <lineage>
        <taxon>Bacteria</taxon>
        <taxon>Pseudomonadati</taxon>
        <taxon>Bacteroidota</taxon>
        <taxon>Flavobacteriia</taxon>
        <taxon>Flavobacteriales</taxon>
        <taxon>Flavobacteriaceae</taxon>
        <taxon>Salinimicrobium</taxon>
    </lineage>
</organism>
<evidence type="ECO:0000313" key="2">
    <source>
        <dbReference type="EMBL" id="NJW54823.1"/>
    </source>
</evidence>
<evidence type="ECO:0000313" key="3">
    <source>
        <dbReference type="Proteomes" id="UP000703674"/>
    </source>
</evidence>
<gene>
    <name evidence="2" type="ORF">HC175_18080</name>
</gene>
<dbReference type="EMBL" id="JAAVJR010000533">
    <property type="protein sequence ID" value="NJW54823.1"/>
    <property type="molecule type" value="Genomic_DNA"/>
</dbReference>
<evidence type="ECO:0000256" key="1">
    <source>
        <dbReference type="SAM" id="SignalP"/>
    </source>
</evidence>
<comment type="caution">
    <text evidence="2">The sequence shown here is derived from an EMBL/GenBank/DDBJ whole genome shotgun (WGS) entry which is preliminary data.</text>
</comment>
<protein>
    <submittedName>
        <fullName evidence="2">DUF4381 domain-containing protein</fullName>
    </submittedName>
</protein>
<name>A0ABX1D6K1_9FLAO</name>
<keyword evidence="1" id="KW-0732">Signal</keyword>
<feature type="chain" id="PRO_5046875816" evidence="1">
    <location>
        <begin position="38"/>
        <end position="117"/>
    </location>
</feature>